<organism evidence="2 3">
    <name type="scientific">Platanthera zijinensis</name>
    <dbReference type="NCBI Taxonomy" id="2320716"/>
    <lineage>
        <taxon>Eukaryota</taxon>
        <taxon>Viridiplantae</taxon>
        <taxon>Streptophyta</taxon>
        <taxon>Embryophyta</taxon>
        <taxon>Tracheophyta</taxon>
        <taxon>Spermatophyta</taxon>
        <taxon>Magnoliopsida</taxon>
        <taxon>Liliopsida</taxon>
        <taxon>Asparagales</taxon>
        <taxon>Orchidaceae</taxon>
        <taxon>Orchidoideae</taxon>
        <taxon>Orchideae</taxon>
        <taxon>Orchidinae</taxon>
        <taxon>Platanthera</taxon>
    </lineage>
</organism>
<dbReference type="Gene3D" id="1.10.10.60">
    <property type="entry name" value="Homeodomain-like"/>
    <property type="match status" value="1"/>
</dbReference>
<dbReference type="Proteomes" id="UP001418222">
    <property type="component" value="Unassembled WGS sequence"/>
</dbReference>
<sequence>MREVGHFTLEIIGFCTAEEKFCNERAEEHMAEIEFSDQELCDPAAAKKARVIWSVDLHQKFVNAVDQIGLHSDEARFEHKVPLTSSWHSSSINEWAPKQCVRLRTNKLHCLKWKRGGRQGNNPPPHRSSSTPLFVG</sequence>
<evidence type="ECO:0000313" key="3">
    <source>
        <dbReference type="Proteomes" id="UP001418222"/>
    </source>
</evidence>
<name>A0AAP0B244_9ASPA</name>
<protein>
    <submittedName>
        <fullName evidence="2">Two-component response regulator ARR14</fullName>
    </submittedName>
</protein>
<keyword evidence="3" id="KW-1185">Reference proteome</keyword>
<comment type="caution">
    <text evidence="2">The sequence shown here is derived from an EMBL/GenBank/DDBJ whole genome shotgun (WGS) entry which is preliminary data.</text>
</comment>
<proteinExistence type="predicted"/>
<gene>
    <name evidence="2" type="primary">ARR14</name>
    <name evidence="2" type="ORF">KSP39_PZI019277</name>
</gene>
<dbReference type="AlphaFoldDB" id="A0AAP0B244"/>
<reference evidence="2 3" key="1">
    <citation type="journal article" date="2022" name="Nat. Plants">
        <title>Genomes of leafy and leafless Platanthera orchids illuminate the evolution of mycoheterotrophy.</title>
        <authorList>
            <person name="Li M.H."/>
            <person name="Liu K.W."/>
            <person name="Li Z."/>
            <person name="Lu H.C."/>
            <person name="Ye Q.L."/>
            <person name="Zhang D."/>
            <person name="Wang J.Y."/>
            <person name="Li Y.F."/>
            <person name="Zhong Z.M."/>
            <person name="Liu X."/>
            <person name="Yu X."/>
            <person name="Liu D.K."/>
            <person name="Tu X.D."/>
            <person name="Liu B."/>
            <person name="Hao Y."/>
            <person name="Liao X.Y."/>
            <person name="Jiang Y.T."/>
            <person name="Sun W.H."/>
            <person name="Chen J."/>
            <person name="Chen Y.Q."/>
            <person name="Ai Y."/>
            <person name="Zhai J.W."/>
            <person name="Wu S.S."/>
            <person name="Zhou Z."/>
            <person name="Hsiao Y.Y."/>
            <person name="Wu W.L."/>
            <person name="Chen Y.Y."/>
            <person name="Lin Y.F."/>
            <person name="Hsu J.L."/>
            <person name="Li C.Y."/>
            <person name="Wang Z.W."/>
            <person name="Zhao X."/>
            <person name="Zhong W.Y."/>
            <person name="Ma X.K."/>
            <person name="Ma L."/>
            <person name="Huang J."/>
            <person name="Chen G.Z."/>
            <person name="Huang M.Z."/>
            <person name="Huang L."/>
            <person name="Peng D.H."/>
            <person name="Luo Y.B."/>
            <person name="Zou S.Q."/>
            <person name="Chen S.P."/>
            <person name="Lan S."/>
            <person name="Tsai W.C."/>
            <person name="Van de Peer Y."/>
            <person name="Liu Z.J."/>
        </authorList>
    </citation>
    <scope>NUCLEOTIDE SEQUENCE [LARGE SCALE GENOMIC DNA]</scope>
    <source>
        <strain evidence="2">Lor287</strain>
    </source>
</reference>
<evidence type="ECO:0000313" key="2">
    <source>
        <dbReference type="EMBL" id="KAK8923928.1"/>
    </source>
</evidence>
<feature type="compositionally biased region" description="Polar residues" evidence="1">
    <location>
        <begin position="127"/>
        <end position="136"/>
    </location>
</feature>
<feature type="region of interest" description="Disordered" evidence="1">
    <location>
        <begin position="114"/>
        <end position="136"/>
    </location>
</feature>
<evidence type="ECO:0000256" key="1">
    <source>
        <dbReference type="SAM" id="MobiDB-lite"/>
    </source>
</evidence>
<accession>A0AAP0B244</accession>
<dbReference type="EMBL" id="JBBWWQ010000017">
    <property type="protein sequence ID" value="KAK8923928.1"/>
    <property type="molecule type" value="Genomic_DNA"/>
</dbReference>